<evidence type="ECO:0000256" key="1">
    <source>
        <dbReference type="ARBA" id="ARBA00023125"/>
    </source>
</evidence>
<feature type="domain" description="HTH luxR-type" evidence="2">
    <location>
        <begin position="74"/>
        <end position="139"/>
    </location>
</feature>
<dbReference type="PANTHER" id="PTHR43214">
    <property type="entry name" value="TWO-COMPONENT RESPONSE REGULATOR"/>
    <property type="match status" value="1"/>
</dbReference>
<evidence type="ECO:0000313" key="4">
    <source>
        <dbReference type="Proteomes" id="UP000754495"/>
    </source>
</evidence>
<evidence type="ECO:0000313" key="3">
    <source>
        <dbReference type="EMBL" id="NIH78469.1"/>
    </source>
</evidence>
<dbReference type="InterPro" id="IPR039420">
    <property type="entry name" value="WalR-like"/>
</dbReference>
<dbReference type="Proteomes" id="UP000754495">
    <property type="component" value="Unassembled WGS sequence"/>
</dbReference>
<dbReference type="InterPro" id="IPR000792">
    <property type="entry name" value="Tscrpt_reg_LuxR_C"/>
</dbReference>
<comment type="caution">
    <text evidence="3">The sequence shown here is derived from an EMBL/GenBank/DDBJ whole genome shotgun (WGS) entry which is preliminary data.</text>
</comment>
<dbReference type="EMBL" id="JAANOU010000001">
    <property type="protein sequence ID" value="NIH78469.1"/>
    <property type="molecule type" value="Genomic_DNA"/>
</dbReference>
<dbReference type="SMART" id="SM00421">
    <property type="entry name" value="HTH_LUXR"/>
    <property type="match status" value="1"/>
</dbReference>
<organism evidence="3 4">
    <name type="scientific">Amycolatopsis viridis</name>
    <dbReference type="NCBI Taxonomy" id="185678"/>
    <lineage>
        <taxon>Bacteria</taxon>
        <taxon>Bacillati</taxon>
        <taxon>Actinomycetota</taxon>
        <taxon>Actinomycetes</taxon>
        <taxon>Pseudonocardiales</taxon>
        <taxon>Pseudonocardiaceae</taxon>
        <taxon>Amycolatopsis</taxon>
    </lineage>
</organism>
<dbReference type="CDD" id="cd06170">
    <property type="entry name" value="LuxR_C_like"/>
    <property type="match status" value="1"/>
</dbReference>
<evidence type="ECO:0000259" key="2">
    <source>
        <dbReference type="PROSITE" id="PS50043"/>
    </source>
</evidence>
<dbReference type="Gene3D" id="1.10.10.10">
    <property type="entry name" value="Winged helix-like DNA-binding domain superfamily/Winged helix DNA-binding domain"/>
    <property type="match status" value="1"/>
</dbReference>
<dbReference type="GO" id="GO:0003677">
    <property type="term" value="F:DNA binding"/>
    <property type="evidence" value="ECO:0007669"/>
    <property type="project" value="UniProtKB-KW"/>
</dbReference>
<dbReference type="PROSITE" id="PS50043">
    <property type="entry name" value="HTH_LUXR_2"/>
    <property type="match status" value="1"/>
</dbReference>
<name>A0ABX0SNB5_9PSEU</name>
<dbReference type="InterPro" id="IPR016032">
    <property type="entry name" value="Sig_transdc_resp-reg_C-effctor"/>
</dbReference>
<proteinExistence type="predicted"/>
<reference evidence="3 4" key="1">
    <citation type="submission" date="2020-03" db="EMBL/GenBank/DDBJ databases">
        <title>Sequencing the genomes of 1000 actinobacteria strains.</title>
        <authorList>
            <person name="Klenk H.-P."/>
        </authorList>
    </citation>
    <scope>NUCLEOTIDE SEQUENCE [LARGE SCALE GENOMIC DNA]</scope>
    <source>
        <strain evidence="3 4">DSM 45668</strain>
    </source>
</reference>
<dbReference type="RefSeq" id="WP_167111072.1">
    <property type="nucleotide sequence ID" value="NZ_JAANOU010000001.1"/>
</dbReference>
<dbReference type="PRINTS" id="PR00038">
    <property type="entry name" value="HTHLUXR"/>
</dbReference>
<keyword evidence="1 3" id="KW-0238">DNA-binding</keyword>
<protein>
    <submittedName>
        <fullName evidence="3">DNA-binding CsgD family transcriptional regulator</fullName>
    </submittedName>
</protein>
<keyword evidence="4" id="KW-1185">Reference proteome</keyword>
<accession>A0ABX0SNB5</accession>
<dbReference type="InterPro" id="IPR036388">
    <property type="entry name" value="WH-like_DNA-bd_sf"/>
</dbReference>
<dbReference type="SUPFAM" id="SSF46894">
    <property type="entry name" value="C-terminal effector domain of the bipartite response regulators"/>
    <property type="match status" value="1"/>
</dbReference>
<dbReference type="Pfam" id="PF00196">
    <property type="entry name" value="GerE"/>
    <property type="match status" value="1"/>
</dbReference>
<gene>
    <name evidence="3" type="ORF">FHX46_000999</name>
</gene>
<sequence length="168" mass="17800">MRRTTGPLAPPVVFTGPARADQFAAAMAYCAESRLPVLSARYGRGHATILTPGDVDADSVSRDFAAHGLTLRAEPADIGLLSARERDLLGCFAAGMQMKEAARAMGVTTNTVREYWLRAKRKLGVRSVAQAAALWSLEFGLTEWAFPPAPARAGGRELVTAAGGVACR</sequence>